<keyword evidence="6 10" id="KW-1133">Transmembrane helix</keyword>
<sequence>MILITNFIFLSTIIGLTSMINNKKFFLSLLISLELIFLNLIVLNFLSSLSSGNNNFFCFSLFLLTLAAVDASLGISIITLINRNFNESSLTSISSLKN</sequence>
<organism evidence="11">
    <name type="scientific">Amphiura sinicola</name>
    <dbReference type="NCBI Taxonomy" id="2705302"/>
    <lineage>
        <taxon>Eukaryota</taxon>
        <taxon>Metazoa</taxon>
        <taxon>Echinodermata</taxon>
        <taxon>Eleutherozoa</taxon>
        <taxon>Asterozoa</taxon>
        <taxon>Ophiuroidea</taxon>
        <taxon>Myophiuroidea</taxon>
        <taxon>Metophiurida</taxon>
        <taxon>Ophintegrida</taxon>
        <taxon>Amphilepidida</taxon>
        <taxon>Ophiurina</taxon>
        <taxon>Gnathophiurina</taxon>
        <taxon>Amphiuroidea</taxon>
        <taxon>Amphiuridae</taxon>
        <taxon>Amphiura</taxon>
    </lineage>
</organism>
<evidence type="ECO:0000256" key="10">
    <source>
        <dbReference type="SAM" id="Phobius"/>
    </source>
</evidence>
<keyword evidence="4 10" id="KW-0812">Transmembrane</keyword>
<comment type="similarity">
    <text evidence="2">Belongs to the complex I subunit 4L family.</text>
</comment>
<geneLocation type="mitochondrion" evidence="11"/>
<keyword evidence="11" id="KW-0496">Mitochondrion</keyword>
<evidence type="ECO:0000256" key="4">
    <source>
        <dbReference type="ARBA" id="ARBA00022692"/>
    </source>
</evidence>
<evidence type="ECO:0000256" key="5">
    <source>
        <dbReference type="ARBA" id="ARBA00022967"/>
    </source>
</evidence>
<evidence type="ECO:0000256" key="8">
    <source>
        <dbReference type="ARBA" id="ARBA00023136"/>
    </source>
</evidence>
<evidence type="ECO:0000313" key="11">
    <source>
        <dbReference type="EMBL" id="QHT54209.1"/>
    </source>
</evidence>
<evidence type="ECO:0000256" key="3">
    <source>
        <dbReference type="ARBA" id="ARBA00016612"/>
    </source>
</evidence>
<evidence type="ECO:0000256" key="1">
    <source>
        <dbReference type="ARBA" id="ARBA00004141"/>
    </source>
</evidence>
<protein>
    <recommendedName>
        <fullName evidence="3">NADH-ubiquinone oxidoreductase chain 4L</fullName>
    </recommendedName>
    <alternativeName>
        <fullName evidence="9">NADH dehydrogenase subunit 4L</fullName>
    </alternativeName>
</protein>
<dbReference type="AlphaFoldDB" id="A0A6C0FGX8"/>
<evidence type="ECO:0000256" key="2">
    <source>
        <dbReference type="ARBA" id="ARBA00010519"/>
    </source>
</evidence>
<dbReference type="EMBL" id="MK343094">
    <property type="protein sequence ID" value="QHT54209.1"/>
    <property type="molecule type" value="Genomic_DNA"/>
</dbReference>
<comment type="subcellular location">
    <subcellularLocation>
        <location evidence="1">Membrane</location>
        <topology evidence="1">Multi-pass membrane protein</topology>
    </subcellularLocation>
</comment>
<name>A0A6C0FGX8_9ECHI</name>
<feature type="transmembrane region" description="Helical" evidence="10">
    <location>
        <begin position="25"/>
        <end position="47"/>
    </location>
</feature>
<dbReference type="CTD" id="4539"/>
<evidence type="ECO:0000256" key="6">
    <source>
        <dbReference type="ARBA" id="ARBA00022989"/>
    </source>
</evidence>
<keyword evidence="8 10" id="KW-0472">Membrane</keyword>
<dbReference type="RefSeq" id="YP_009730153.1">
    <property type="nucleotide sequence ID" value="NC_045938.1"/>
</dbReference>
<dbReference type="GeneID" id="43964927"/>
<dbReference type="GO" id="GO:0016020">
    <property type="term" value="C:membrane"/>
    <property type="evidence" value="ECO:0007669"/>
    <property type="project" value="UniProtKB-SubCell"/>
</dbReference>
<proteinExistence type="inferred from homology"/>
<dbReference type="Pfam" id="PF00420">
    <property type="entry name" value="Oxidored_q2"/>
    <property type="match status" value="1"/>
</dbReference>
<gene>
    <name evidence="11" type="primary">ND4L</name>
</gene>
<dbReference type="Gene3D" id="1.10.287.3510">
    <property type="match status" value="1"/>
</dbReference>
<accession>A0A6C0FGX8</accession>
<keyword evidence="7" id="KW-0520">NAD</keyword>
<keyword evidence="5" id="KW-1278">Translocase</keyword>
<reference evidence="11" key="1">
    <citation type="journal article" date="2019" name="Mar. Biol. Res.">
        <title>Mitochondrial gene rearrangement and phylogenetic relationships in the Amphilepidida and Ophiacanthida (Echinodermata, Ophiuroidea).</title>
        <authorList>
            <person name="Lee T."/>
            <person name="Bae Y.J."/>
            <person name="Shin S."/>
        </authorList>
    </citation>
    <scope>NUCLEOTIDE SEQUENCE</scope>
</reference>
<dbReference type="InterPro" id="IPR039428">
    <property type="entry name" value="NUOK/Mnh_C1-like"/>
</dbReference>
<evidence type="ECO:0000256" key="9">
    <source>
        <dbReference type="ARBA" id="ARBA00031586"/>
    </source>
</evidence>
<feature type="transmembrane region" description="Helical" evidence="10">
    <location>
        <begin position="59"/>
        <end position="81"/>
    </location>
</feature>
<evidence type="ECO:0000256" key="7">
    <source>
        <dbReference type="ARBA" id="ARBA00023027"/>
    </source>
</evidence>